<organism evidence="1 2">
    <name type="scientific">Brucella haematophila</name>
    <dbReference type="NCBI Taxonomy" id="419474"/>
    <lineage>
        <taxon>Bacteria</taxon>
        <taxon>Pseudomonadati</taxon>
        <taxon>Pseudomonadota</taxon>
        <taxon>Alphaproteobacteria</taxon>
        <taxon>Hyphomicrobiales</taxon>
        <taxon>Brucellaceae</taxon>
        <taxon>Brucella/Ochrobactrum group</taxon>
        <taxon>Brucella</taxon>
    </lineage>
</organism>
<evidence type="ECO:0000313" key="2">
    <source>
        <dbReference type="Proteomes" id="UP000704467"/>
    </source>
</evidence>
<evidence type="ECO:0000313" key="1">
    <source>
        <dbReference type="EMBL" id="NKC04974.1"/>
    </source>
</evidence>
<dbReference type="EMBL" id="JAAVLN010000003">
    <property type="protein sequence ID" value="NKC04974.1"/>
    <property type="molecule type" value="Genomic_DNA"/>
</dbReference>
<dbReference type="Proteomes" id="UP000704467">
    <property type="component" value="Unassembled WGS sequence"/>
</dbReference>
<keyword evidence="2" id="KW-1185">Reference proteome</keyword>
<proteinExistence type="predicted"/>
<reference evidence="1 2" key="1">
    <citation type="submission" date="2020-03" db="EMBL/GenBank/DDBJ databases">
        <title>Whole genome sequencing of clinical and environmental type strains of Ochrobactrum.</title>
        <authorList>
            <person name="Dharne M."/>
        </authorList>
    </citation>
    <scope>NUCLEOTIDE SEQUENCE [LARGE SCALE GENOMIC DNA]</scope>
    <source>
        <strain evidence="1 2">CIP 109452</strain>
    </source>
</reference>
<accession>A0ABX1DPV3</accession>
<protein>
    <submittedName>
        <fullName evidence="1">Uncharacterized protein</fullName>
    </submittedName>
</protein>
<sequence length="165" mass="18752">MATLYPFREHIANLIHGIFSAGHFGLIDGCDDTQYPWPGVAFPLQMAASIEDVFADPSYIDESDAGLYCESAWDRDEEDRVAASEYVAALTIFNFVWMAYEDAIRQSNIFAYKREKLPVQARKHFAEHASLVDQIPALSYVYRIARKCCLYAAPGRRGRCDRDQV</sequence>
<name>A0ABX1DPV3_9HYPH</name>
<comment type="caution">
    <text evidence="1">The sequence shown here is derived from an EMBL/GenBank/DDBJ whole genome shotgun (WGS) entry which is preliminary data.</text>
</comment>
<gene>
    <name evidence="1" type="ORF">HED55_22770</name>
</gene>